<name>A0AAU9DEU5_9BACT</name>
<evidence type="ECO:0000313" key="2">
    <source>
        <dbReference type="EMBL" id="BDD12964.1"/>
    </source>
</evidence>
<dbReference type="EMBL" id="AP025323">
    <property type="protein sequence ID" value="BDD12964.1"/>
    <property type="molecule type" value="Genomic_DNA"/>
</dbReference>
<feature type="region of interest" description="Disordered" evidence="1">
    <location>
        <begin position="42"/>
        <end position="64"/>
    </location>
</feature>
<geneLocation type="plasmid" evidence="2 3">
    <name>pFA9</name>
</geneLocation>
<evidence type="ECO:0000313" key="3">
    <source>
        <dbReference type="Proteomes" id="UP001348817"/>
    </source>
</evidence>
<feature type="compositionally biased region" description="Basic and acidic residues" evidence="1">
    <location>
        <begin position="53"/>
        <end position="64"/>
    </location>
</feature>
<evidence type="ECO:0000256" key="1">
    <source>
        <dbReference type="SAM" id="MobiDB-lite"/>
    </source>
</evidence>
<gene>
    <name evidence="2" type="ORF">FUAX_53960</name>
</gene>
<keyword evidence="2" id="KW-0614">Plasmid</keyword>
<protein>
    <submittedName>
        <fullName evidence="2">Uncharacterized protein</fullName>
    </submittedName>
</protein>
<keyword evidence="3" id="KW-1185">Reference proteome</keyword>
<reference evidence="2 3" key="1">
    <citation type="submission" date="2021-12" db="EMBL/GenBank/DDBJ databases">
        <title>Genome sequencing of bacteria with rrn-lacking chromosome and rrn-plasmid.</title>
        <authorList>
            <person name="Anda M."/>
            <person name="Iwasaki W."/>
        </authorList>
    </citation>
    <scope>NUCLEOTIDE SEQUENCE [LARGE SCALE GENOMIC DNA]</scope>
    <source>
        <strain evidence="2 3">DSM 100852</strain>
        <plasmid evidence="2 3">pFA9</plasmid>
    </source>
</reference>
<accession>A0AAU9DEU5</accession>
<dbReference type="AlphaFoldDB" id="A0AAU9DEU5"/>
<sequence length="129" mass="14626">MIDTFRILRTNPGTFPPTAGHTARFARPYRLSRKNTTKFKISVRPGAELGPHIPEEKSKTEMRGANDMKRIVIYPKDIQIVTGKSPSGARRELREVRKALGKGDHQYVTLEEYAEHSGIGLQKLEKVVR</sequence>
<dbReference type="KEGG" id="fax:FUAX_53960"/>
<organism evidence="2 3">
    <name type="scientific">Fulvitalea axinellae</name>
    <dbReference type="NCBI Taxonomy" id="1182444"/>
    <lineage>
        <taxon>Bacteria</taxon>
        <taxon>Pseudomonadati</taxon>
        <taxon>Bacteroidota</taxon>
        <taxon>Cytophagia</taxon>
        <taxon>Cytophagales</taxon>
        <taxon>Persicobacteraceae</taxon>
        <taxon>Fulvitalea</taxon>
    </lineage>
</organism>
<proteinExistence type="predicted"/>
<dbReference type="Proteomes" id="UP001348817">
    <property type="component" value="Plasmid pFA9"/>
</dbReference>